<organism evidence="1 2">
    <name type="scientific">Paraburkholderia ribeironis</name>
    <dbReference type="NCBI Taxonomy" id="1247936"/>
    <lineage>
        <taxon>Bacteria</taxon>
        <taxon>Pseudomonadati</taxon>
        <taxon>Pseudomonadota</taxon>
        <taxon>Betaproteobacteria</taxon>
        <taxon>Burkholderiales</taxon>
        <taxon>Burkholderiaceae</taxon>
        <taxon>Paraburkholderia</taxon>
    </lineage>
</organism>
<protein>
    <submittedName>
        <fullName evidence="1">Uncharacterized protein</fullName>
    </submittedName>
</protein>
<dbReference type="Proteomes" id="UP000187012">
    <property type="component" value="Unassembled WGS sequence"/>
</dbReference>
<dbReference type="AlphaFoldDB" id="A0A1N7S7F3"/>
<dbReference type="EMBL" id="CYGX02000042">
    <property type="protein sequence ID" value="SIT43293.1"/>
    <property type="molecule type" value="Genomic_DNA"/>
</dbReference>
<evidence type="ECO:0000313" key="1">
    <source>
        <dbReference type="EMBL" id="SIT43293.1"/>
    </source>
</evidence>
<evidence type="ECO:0000313" key="2">
    <source>
        <dbReference type="Proteomes" id="UP000187012"/>
    </source>
</evidence>
<keyword evidence="2" id="KW-1185">Reference proteome</keyword>
<reference evidence="1 2" key="1">
    <citation type="submission" date="2016-12" db="EMBL/GenBank/DDBJ databases">
        <authorList>
            <person name="Song W.-J."/>
            <person name="Kurnit D.M."/>
        </authorList>
    </citation>
    <scope>NUCLEOTIDE SEQUENCE [LARGE SCALE GENOMIC DNA]</scope>
    <source>
        <strain evidence="1 2">STM7296</strain>
    </source>
</reference>
<name>A0A1N7S7F3_9BURK</name>
<sequence>MSAFSDRWTQCMQGSGFPVPTVEDANEALEVLHKVHDAWENSGGEAELTIGALLAAGAVVGVDEGVLATLGEVATVAVGVYISACVACLGSVAFDDLKGLFASNAVPDFVVAQLNSQGVDLGGTVNA</sequence>
<proteinExistence type="predicted"/>
<gene>
    <name evidence="1" type="ORF">BN2475_420039</name>
</gene>
<accession>A0A1N7S7F3</accession>